<reference evidence="5" key="2">
    <citation type="journal article" date="2021" name="PeerJ">
        <title>Extensive microbial diversity within the chicken gut microbiome revealed by metagenomics and culture.</title>
        <authorList>
            <person name="Gilroy R."/>
            <person name="Ravi A."/>
            <person name="Getino M."/>
            <person name="Pursley I."/>
            <person name="Horton D.L."/>
            <person name="Alikhan N.F."/>
            <person name="Baker D."/>
            <person name="Gharbi K."/>
            <person name="Hall N."/>
            <person name="Watson M."/>
            <person name="Adriaenssens E.M."/>
            <person name="Foster-Nyarko E."/>
            <person name="Jarju S."/>
            <person name="Secka A."/>
            <person name="Antonio M."/>
            <person name="Oren A."/>
            <person name="Chaudhuri R.R."/>
            <person name="La Ragione R."/>
            <person name="Hildebrand F."/>
            <person name="Pallen M.J."/>
        </authorList>
    </citation>
    <scope>NUCLEOTIDE SEQUENCE</scope>
    <source>
        <strain evidence="5">ChiBcec6-7307</strain>
    </source>
</reference>
<dbReference type="SMART" id="SM00471">
    <property type="entry name" value="HDc"/>
    <property type="match status" value="1"/>
</dbReference>
<feature type="transmembrane region" description="Helical" evidence="1">
    <location>
        <begin position="219"/>
        <end position="241"/>
    </location>
</feature>
<dbReference type="InterPro" id="IPR031621">
    <property type="entry name" value="HisKA_7TM"/>
</dbReference>
<keyword evidence="1" id="KW-0472">Membrane</keyword>
<dbReference type="SUPFAM" id="SSF109604">
    <property type="entry name" value="HD-domain/PDEase-like"/>
    <property type="match status" value="1"/>
</dbReference>
<dbReference type="Proteomes" id="UP000886889">
    <property type="component" value="Unassembled WGS sequence"/>
</dbReference>
<feature type="transmembrane region" description="Helical" evidence="1">
    <location>
        <begin position="6"/>
        <end position="23"/>
    </location>
</feature>
<dbReference type="Gene3D" id="3.30.450.40">
    <property type="match status" value="1"/>
</dbReference>
<dbReference type="PROSITE" id="PS50887">
    <property type="entry name" value="GGDEF"/>
    <property type="match status" value="1"/>
</dbReference>
<dbReference type="Gene3D" id="3.30.70.270">
    <property type="match status" value="1"/>
</dbReference>
<organism evidence="5 6">
    <name type="scientific">Candidatus Merdiplasma excrementigallinarum</name>
    <dbReference type="NCBI Taxonomy" id="2840864"/>
    <lineage>
        <taxon>Bacteria</taxon>
        <taxon>Bacillati</taxon>
        <taxon>Bacillota</taxon>
        <taxon>Clostridia</taxon>
        <taxon>Lachnospirales</taxon>
        <taxon>Lachnospiraceae</taxon>
        <taxon>Lachnospiraceae incertae sedis</taxon>
        <taxon>Candidatus Merdiplasma</taxon>
    </lineage>
</organism>
<dbReference type="Pfam" id="PF16927">
    <property type="entry name" value="HisKA_7TM"/>
    <property type="match status" value="1"/>
</dbReference>
<dbReference type="PANTHER" id="PTHR43155:SF2">
    <property type="entry name" value="CYCLIC DI-GMP PHOSPHODIESTERASE PA4108"/>
    <property type="match status" value="1"/>
</dbReference>
<dbReference type="EMBL" id="DVOS01000014">
    <property type="protein sequence ID" value="HIV22529.1"/>
    <property type="molecule type" value="Genomic_DNA"/>
</dbReference>
<accession>A0A9D1NX79</accession>
<dbReference type="AlphaFoldDB" id="A0A9D1NX79"/>
<dbReference type="InterPro" id="IPR043128">
    <property type="entry name" value="Rev_trsase/Diguanyl_cyclase"/>
</dbReference>
<gene>
    <name evidence="5" type="ORF">IAC80_01185</name>
</gene>
<dbReference type="CDD" id="cd00077">
    <property type="entry name" value="HDc"/>
    <property type="match status" value="1"/>
</dbReference>
<feature type="transmembrane region" description="Helical" evidence="1">
    <location>
        <begin position="261"/>
        <end position="281"/>
    </location>
</feature>
<feature type="transmembrane region" description="Helical" evidence="1">
    <location>
        <begin position="62"/>
        <end position="83"/>
    </location>
</feature>
<dbReference type="PANTHER" id="PTHR43155">
    <property type="entry name" value="CYCLIC DI-GMP PHOSPHODIESTERASE PA4108-RELATED"/>
    <property type="match status" value="1"/>
</dbReference>
<proteinExistence type="predicted"/>
<name>A0A9D1NX79_9FIRM</name>
<reference evidence="5" key="1">
    <citation type="submission" date="2020-10" db="EMBL/GenBank/DDBJ databases">
        <authorList>
            <person name="Gilroy R."/>
        </authorList>
    </citation>
    <scope>NUCLEOTIDE SEQUENCE</scope>
    <source>
        <strain evidence="5">ChiBcec6-7307</strain>
    </source>
</reference>
<dbReference type="PROSITE" id="PS51832">
    <property type="entry name" value="HD_GYP"/>
    <property type="match status" value="1"/>
</dbReference>
<dbReference type="InterPro" id="IPR000160">
    <property type="entry name" value="GGDEF_dom"/>
</dbReference>
<feature type="transmembrane region" description="Helical" evidence="1">
    <location>
        <begin position="193"/>
        <end position="212"/>
    </location>
</feature>
<dbReference type="SUPFAM" id="SSF55073">
    <property type="entry name" value="Nucleotide cyclase"/>
    <property type="match status" value="1"/>
</dbReference>
<sequence>MGTYRYISIIAVFFYAFMILTFLAAKKNKLVNSFLTVLLSLILWTGGSVFMRMELWPSYTVWYQVSLCGVLLLPYSYNQFVVAFAGKKEHMVGPLYLIVMLPCFLVNVFTGIFLKSPQLVVAGENRSFVYEMDWKVAVFFAMAGLMMLKMLFNIFQICRENRTMRKQFEPVVLSIVILFMGNMLISVPFFEGFPIDILCGLLNALLLLYALIRRRLFRLQMLASAGLCYGVGLLLSLVLFFYLSPYLQYVLKQYVPVTAQYYPLLFAVLFLLAYLGFTFLWKILVNNLFVKEELQQAEKLKQFSSAVSKTLHLQAIMNETIQVIKDTMDVETIYICMQEMPGGPYRGLYSDKPLSDLSFALEEENPLIRWLKNNDEPMIYKEFRYTVEYKSMWESEKSSLEKMGIKCCAALKDDSQLTGVILLADRSRKAHIGYGDLQLLSSIISVASIAIKNASLYEQAWNEARTDEMTGLLNRKYFYEVLNQEFEKNKDGSLALVLFNVDDFKLYNQLYGVKEGDACLKRIADIIRGSVGENGYAARYSGKEFAILLPKYDIFSARNMAETISRQIYVMNNREQDYKLKAVTVSVGVSASPYAAKSVKELMENVDLAVYHVKHSGKNGIKVFDTLFQNSVEAEKEKDHAHIYQEYESTIYALTAAIDAKDHYTFSHSNNVAYYAMELAKALGMNQDVVEIIRQSALLHDVGKIGIPENILNKKGRLTEEEYEVVKGHVEASIGIIRHLPSLDYVIPAVIGHHERYDGRGYPRKIAGEDIPATARILCIADSFDAITSKRCYKKSSSVERAREILLEEAGRQFDPHMVQVFVKCLDEGTIRLIKSEPDL</sequence>
<evidence type="ECO:0000313" key="6">
    <source>
        <dbReference type="Proteomes" id="UP000886889"/>
    </source>
</evidence>
<evidence type="ECO:0000259" key="2">
    <source>
        <dbReference type="PROSITE" id="PS50887"/>
    </source>
</evidence>
<feature type="transmembrane region" description="Helical" evidence="1">
    <location>
        <begin position="95"/>
        <end position="114"/>
    </location>
</feature>
<evidence type="ECO:0000313" key="5">
    <source>
        <dbReference type="EMBL" id="HIV22529.1"/>
    </source>
</evidence>
<dbReference type="InterPro" id="IPR006674">
    <property type="entry name" value="HD_domain"/>
</dbReference>
<dbReference type="CDD" id="cd01949">
    <property type="entry name" value="GGDEF"/>
    <property type="match status" value="1"/>
</dbReference>
<keyword evidence="1" id="KW-1133">Transmembrane helix</keyword>
<dbReference type="SMART" id="SM00267">
    <property type="entry name" value="GGDEF"/>
    <property type="match status" value="1"/>
</dbReference>
<feature type="transmembrane region" description="Helical" evidence="1">
    <location>
        <begin position="134"/>
        <end position="155"/>
    </location>
</feature>
<feature type="domain" description="HD-GYP" evidence="4">
    <location>
        <begin position="643"/>
        <end position="838"/>
    </location>
</feature>
<evidence type="ECO:0000259" key="4">
    <source>
        <dbReference type="PROSITE" id="PS51832"/>
    </source>
</evidence>
<evidence type="ECO:0000256" key="1">
    <source>
        <dbReference type="SAM" id="Phobius"/>
    </source>
</evidence>
<dbReference type="Gene3D" id="1.10.3210.10">
    <property type="entry name" value="Hypothetical protein af1432"/>
    <property type="match status" value="1"/>
</dbReference>
<comment type="caution">
    <text evidence="5">The sequence shown here is derived from an EMBL/GenBank/DDBJ whole genome shotgun (WGS) entry which is preliminary data.</text>
</comment>
<dbReference type="Pfam" id="PF00990">
    <property type="entry name" value="GGDEF"/>
    <property type="match status" value="1"/>
</dbReference>
<evidence type="ECO:0000259" key="3">
    <source>
        <dbReference type="PROSITE" id="PS51831"/>
    </source>
</evidence>
<dbReference type="NCBIfam" id="TIGR00254">
    <property type="entry name" value="GGDEF"/>
    <property type="match status" value="1"/>
</dbReference>
<protein>
    <submittedName>
        <fullName evidence="5">Diguanylate cyclase</fullName>
    </submittedName>
</protein>
<feature type="transmembrane region" description="Helical" evidence="1">
    <location>
        <begin position="167"/>
        <end position="187"/>
    </location>
</feature>
<dbReference type="InterPro" id="IPR003607">
    <property type="entry name" value="HD/PDEase_dom"/>
</dbReference>
<dbReference type="InterPro" id="IPR029787">
    <property type="entry name" value="Nucleotide_cyclase"/>
</dbReference>
<feature type="domain" description="HD" evidence="3">
    <location>
        <begin position="665"/>
        <end position="787"/>
    </location>
</feature>
<feature type="transmembrane region" description="Helical" evidence="1">
    <location>
        <begin position="30"/>
        <end position="50"/>
    </location>
</feature>
<dbReference type="InterPro" id="IPR006675">
    <property type="entry name" value="HDIG_dom"/>
</dbReference>
<feature type="domain" description="GGDEF" evidence="2">
    <location>
        <begin position="492"/>
        <end position="626"/>
    </location>
</feature>
<dbReference type="NCBIfam" id="TIGR00277">
    <property type="entry name" value="HDIG"/>
    <property type="match status" value="1"/>
</dbReference>
<keyword evidence="1" id="KW-0812">Transmembrane</keyword>
<dbReference type="SUPFAM" id="SSF55781">
    <property type="entry name" value="GAF domain-like"/>
    <property type="match status" value="1"/>
</dbReference>
<dbReference type="PROSITE" id="PS51831">
    <property type="entry name" value="HD"/>
    <property type="match status" value="1"/>
</dbReference>
<dbReference type="Pfam" id="PF13487">
    <property type="entry name" value="HD_5"/>
    <property type="match status" value="1"/>
</dbReference>
<dbReference type="InterPro" id="IPR037522">
    <property type="entry name" value="HD_GYP_dom"/>
</dbReference>
<dbReference type="InterPro" id="IPR029016">
    <property type="entry name" value="GAF-like_dom_sf"/>
</dbReference>